<feature type="transmembrane region" description="Helical" evidence="8">
    <location>
        <begin position="197"/>
        <end position="219"/>
    </location>
</feature>
<keyword evidence="8" id="KW-1133">Transmembrane helix</keyword>
<keyword evidence="1" id="KW-0723">Serine/threonine-protein kinase</keyword>
<dbReference type="GO" id="GO:0004674">
    <property type="term" value="F:protein serine/threonine kinase activity"/>
    <property type="evidence" value="ECO:0007669"/>
    <property type="project" value="UniProtKB-KW"/>
</dbReference>
<evidence type="ECO:0000256" key="2">
    <source>
        <dbReference type="ARBA" id="ARBA00022679"/>
    </source>
</evidence>
<dbReference type="Proteomes" id="UP001327560">
    <property type="component" value="Chromosome 5"/>
</dbReference>
<dbReference type="SUPFAM" id="SSF56112">
    <property type="entry name" value="Protein kinase-like (PK-like)"/>
    <property type="match status" value="1"/>
</dbReference>
<dbReference type="Gene3D" id="3.30.200.20">
    <property type="entry name" value="Phosphorylase Kinase, domain 1"/>
    <property type="match status" value="1"/>
</dbReference>
<dbReference type="FunFam" id="3.30.200.20:FF:000039">
    <property type="entry name" value="receptor-like protein kinase FERONIA"/>
    <property type="match status" value="1"/>
</dbReference>
<dbReference type="PROSITE" id="PS00107">
    <property type="entry name" value="PROTEIN_KINASE_ATP"/>
    <property type="match status" value="1"/>
</dbReference>
<name>A0AAQ3KE18_9LILI</name>
<evidence type="ECO:0000256" key="4">
    <source>
        <dbReference type="ARBA" id="ARBA00022777"/>
    </source>
</evidence>
<evidence type="ECO:0000256" key="8">
    <source>
        <dbReference type="SAM" id="Phobius"/>
    </source>
</evidence>
<dbReference type="InterPro" id="IPR017441">
    <property type="entry name" value="Protein_kinase_ATP_BS"/>
</dbReference>
<evidence type="ECO:0000256" key="3">
    <source>
        <dbReference type="ARBA" id="ARBA00022741"/>
    </source>
</evidence>
<sequence length="455" mass="48975">MKNHLIPLCAVVYASFVLLFVAPVIVGAADNSTYSPLDIFLNCGASGPSLDGDGRNWTSDNGSKYAPSLKGSRFEAPQASSVPSVPYLTARVFTSTYTYSFPLSAGRIFIRLYFYPVDYSSSFTASDAFFNMDLWVALHPQIISKPEYYDAILNGLEVFKLQNSDNSLAGLNPPPRPQNSNKPDQTLDNNKKNKAQIGGIVGGVIGGGIVILLAIFCLIRINKRQRKKKGKDAVTSDGPSAWTPLSLYGNSHSAVSAKTNTGSNTSSLPSNLCRYFTIAEIKAATKDFDESLLLGIGGFGKVYCGEIDGGTTKVAIKRGNPMSEQGVHEFQTEIEMLSKLRHRHLVSLIETAEKCVADYGVERPSMGDVLWNLEFALQLQESAEESGNIIGGISDDALALIMAGKKDRTSPMIESSVTTTTTTTMSIGGRSIASEDSDGLTPTAVFSQIMNPNGR</sequence>
<feature type="region of interest" description="Disordered" evidence="7">
    <location>
        <begin position="167"/>
        <end position="191"/>
    </location>
</feature>
<organism evidence="10 11">
    <name type="scientific">Canna indica</name>
    <name type="common">Indian-shot</name>
    <dbReference type="NCBI Taxonomy" id="4628"/>
    <lineage>
        <taxon>Eukaryota</taxon>
        <taxon>Viridiplantae</taxon>
        <taxon>Streptophyta</taxon>
        <taxon>Embryophyta</taxon>
        <taxon>Tracheophyta</taxon>
        <taxon>Spermatophyta</taxon>
        <taxon>Magnoliopsida</taxon>
        <taxon>Liliopsida</taxon>
        <taxon>Zingiberales</taxon>
        <taxon>Cannaceae</taxon>
        <taxon>Canna</taxon>
    </lineage>
</organism>
<dbReference type="PANTHER" id="PTHR34590">
    <property type="entry name" value="OS03G0124300 PROTEIN-RELATED"/>
    <property type="match status" value="1"/>
</dbReference>
<dbReference type="PANTHER" id="PTHR34590:SF5">
    <property type="entry name" value="OS04G0586500 PROTEIN"/>
    <property type="match status" value="1"/>
</dbReference>
<keyword evidence="8" id="KW-0472">Membrane</keyword>
<dbReference type="InterPro" id="IPR001245">
    <property type="entry name" value="Ser-Thr/Tyr_kinase_cat_dom"/>
</dbReference>
<evidence type="ECO:0000313" key="10">
    <source>
        <dbReference type="EMBL" id="WOL06837.1"/>
    </source>
</evidence>
<dbReference type="Pfam" id="PF07714">
    <property type="entry name" value="PK_Tyr_Ser-Thr"/>
    <property type="match status" value="1"/>
</dbReference>
<accession>A0AAQ3KE18</accession>
<feature type="compositionally biased region" description="Polar residues" evidence="7">
    <location>
        <begin position="178"/>
        <end position="188"/>
    </location>
</feature>
<keyword evidence="2" id="KW-0808">Transferase</keyword>
<feature type="binding site" evidence="6">
    <location>
        <position position="317"/>
    </location>
    <ligand>
        <name>ATP</name>
        <dbReference type="ChEBI" id="CHEBI:30616"/>
    </ligand>
</feature>
<dbReference type="GO" id="GO:0005524">
    <property type="term" value="F:ATP binding"/>
    <property type="evidence" value="ECO:0007669"/>
    <property type="project" value="UniProtKB-UniRule"/>
</dbReference>
<keyword evidence="5 6" id="KW-0067">ATP-binding</keyword>
<feature type="domain" description="Protein kinase" evidence="9">
    <location>
        <begin position="288"/>
        <end position="455"/>
    </location>
</feature>
<dbReference type="InterPro" id="IPR000719">
    <property type="entry name" value="Prot_kinase_dom"/>
</dbReference>
<keyword evidence="11" id="KW-1185">Reference proteome</keyword>
<dbReference type="InterPro" id="IPR045272">
    <property type="entry name" value="ANXUR1/2-like"/>
</dbReference>
<keyword evidence="10" id="KW-0675">Receptor</keyword>
<evidence type="ECO:0000259" key="9">
    <source>
        <dbReference type="PROSITE" id="PS50011"/>
    </source>
</evidence>
<gene>
    <name evidence="10" type="ORF">Cni_G15571</name>
</gene>
<dbReference type="AlphaFoldDB" id="A0AAQ3KE18"/>
<proteinExistence type="predicted"/>
<evidence type="ECO:0000256" key="7">
    <source>
        <dbReference type="SAM" id="MobiDB-lite"/>
    </source>
</evidence>
<evidence type="ECO:0000256" key="1">
    <source>
        <dbReference type="ARBA" id="ARBA00022527"/>
    </source>
</evidence>
<keyword evidence="8" id="KW-0812">Transmembrane</keyword>
<dbReference type="InterPro" id="IPR011009">
    <property type="entry name" value="Kinase-like_dom_sf"/>
</dbReference>
<keyword evidence="4 10" id="KW-0418">Kinase</keyword>
<evidence type="ECO:0000256" key="5">
    <source>
        <dbReference type="ARBA" id="ARBA00022840"/>
    </source>
</evidence>
<evidence type="ECO:0000313" key="11">
    <source>
        <dbReference type="Proteomes" id="UP001327560"/>
    </source>
</evidence>
<dbReference type="Gene3D" id="2.60.120.430">
    <property type="entry name" value="Galactose-binding lectin"/>
    <property type="match status" value="1"/>
</dbReference>
<dbReference type="PROSITE" id="PS50011">
    <property type="entry name" value="PROTEIN_KINASE_DOM"/>
    <property type="match status" value="1"/>
</dbReference>
<keyword evidence="3 6" id="KW-0547">Nucleotide-binding</keyword>
<reference evidence="10 11" key="1">
    <citation type="submission" date="2023-10" db="EMBL/GenBank/DDBJ databases">
        <title>Chromosome-scale genome assembly provides insights into flower coloration mechanisms of Canna indica.</title>
        <authorList>
            <person name="Li C."/>
        </authorList>
    </citation>
    <scope>NUCLEOTIDE SEQUENCE [LARGE SCALE GENOMIC DNA]</scope>
    <source>
        <tissue evidence="10">Flower</tissue>
    </source>
</reference>
<dbReference type="GO" id="GO:0004714">
    <property type="term" value="F:transmembrane receptor protein tyrosine kinase activity"/>
    <property type="evidence" value="ECO:0007669"/>
    <property type="project" value="InterPro"/>
</dbReference>
<protein>
    <submittedName>
        <fullName evidence="10">Receptor-like protein kinase FERONIA</fullName>
    </submittedName>
</protein>
<dbReference type="EMBL" id="CP136894">
    <property type="protein sequence ID" value="WOL06837.1"/>
    <property type="molecule type" value="Genomic_DNA"/>
</dbReference>
<evidence type="ECO:0000256" key="6">
    <source>
        <dbReference type="PROSITE-ProRule" id="PRU10141"/>
    </source>
</evidence>